<organism evidence="4 5">
    <name type="scientific">Arachnia propionica</name>
    <dbReference type="NCBI Taxonomy" id="1750"/>
    <lineage>
        <taxon>Bacteria</taxon>
        <taxon>Bacillati</taxon>
        <taxon>Actinomycetota</taxon>
        <taxon>Actinomycetes</taxon>
        <taxon>Propionibacteriales</taxon>
        <taxon>Propionibacteriaceae</taxon>
        <taxon>Arachnia</taxon>
    </lineage>
</organism>
<dbReference type="Proteomes" id="UP000280819">
    <property type="component" value="Unassembled WGS sequence"/>
</dbReference>
<keyword evidence="1 2" id="KW-0238">DNA-binding</keyword>
<dbReference type="SUPFAM" id="SSF46689">
    <property type="entry name" value="Homeodomain-like"/>
    <property type="match status" value="1"/>
</dbReference>
<evidence type="ECO:0000256" key="2">
    <source>
        <dbReference type="PROSITE-ProRule" id="PRU00335"/>
    </source>
</evidence>
<dbReference type="Pfam" id="PF00440">
    <property type="entry name" value="TetR_N"/>
    <property type="match status" value="1"/>
</dbReference>
<comment type="caution">
    <text evidence="4">The sequence shown here is derived from an EMBL/GenBank/DDBJ whole genome shotgun (WGS) entry which is preliminary data.</text>
</comment>
<dbReference type="InterPro" id="IPR001647">
    <property type="entry name" value="HTH_TetR"/>
</dbReference>
<dbReference type="EMBL" id="RQZG01000001">
    <property type="protein sequence ID" value="RRD07090.1"/>
    <property type="molecule type" value="Genomic_DNA"/>
</dbReference>
<dbReference type="AlphaFoldDB" id="A0A3P1TCZ1"/>
<dbReference type="PRINTS" id="PR00455">
    <property type="entry name" value="HTHTETR"/>
</dbReference>
<dbReference type="OrthoDB" id="9796019at2"/>
<gene>
    <name evidence="4" type="ORF">EII34_00935</name>
</gene>
<evidence type="ECO:0000256" key="1">
    <source>
        <dbReference type="ARBA" id="ARBA00023125"/>
    </source>
</evidence>
<evidence type="ECO:0000313" key="5">
    <source>
        <dbReference type="Proteomes" id="UP000280819"/>
    </source>
</evidence>
<evidence type="ECO:0000259" key="3">
    <source>
        <dbReference type="PROSITE" id="PS50977"/>
    </source>
</evidence>
<accession>A0A3P1TCZ1</accession>
<dbReference type="Gene3D" id="1.10.357.10">
    <property type="entry name" value="Tetracycline Repressor, domain 2"/>
    <property type="match status" value="1"/>
</dbReference>
<dbReference type="GO" id="GO:0003677">
    <property type="term" value="F:DNA binding"/>
    <property type="evidence" value="ECO:0007669"/>
    <property type="project" value="UniProtKB-UniRule"/>
</dbReference>
<dbReference type="InterPro" id="IPR009057">
    <property type="entry name" value="Homeodomain-like_sf"/>
</dbReference>
<dbReference type="PROSITE" id="PS50977">
    <property type="entry name" value="HTH_TETR_2"/>
    <property type="match status" value="1"/>
</dbReference>
<name>A0A3P1TCZ1_9ACTN</name>
<feature type="domain" description="HTH tetR-type" evidence="3">
    <location>
        <begin position="1"/>
        <end position="60"/>
    </location>
</feature>
<reference evidence="4 5" key="1">
    <citation type="submission" date="2018-11" db="EMBL/GenBank/DDBJ databases">
        <title>Genomes From Bacteria Associated with the Canine Oral Cavity: a Test Case for Automated Genome-Based Taxonomic Assignment.</title>
        <authorList>
            <person name="Coil D.A."/>
            <person name="Jospin G."/>
            <person name="Darling A.E."/>
            <person name="Wallis C."/>
            <person name="Davis I.J."/>
            <person name="Harris S."/>
            <person name="Eisen J.A."/>
            <person name="Holcombe L.J."/>
            <person name="O'Flynn C."/>
        </authorList>
    </citation>
    <scope>NUCLEOTIDE SEQUENCE [LARGE SCALE GENOMIC DNA]</scope>
    <source>
        <strain evidence="4 5">OH887_COT-365</strain>
    </source>
</reference>
<evidence type="ECO:0000313" key="4">
    <source>
        <dbReference type="EMBL" id="RRD07090.1"/>
    </source>
</evidence>
<feature type="DNA-binding region" description="H-T-H motif" evidence="2">
    <location>
        <begin position="23"/>
        <end position="42"/>
    </location>
</feature>
<protein>
    <submittedName>
        <fullName evidence="4">TetR/AcrR family transcriptional regulator</fullName>
    </submittedName>
</protein>
<sequence>MISDKVRPAVLAAIEAKGYAGVTYEGVAAASGVAKTTLYRHWPTKAELVFDLVVHGHDVHPLDCDPTVEGASQALAARVARFLGAGPAARAVPAVLLDMTNDPVLAERLRTGVVAQGQVEVAQLLDRCGLDPIQGMDAGDVQMVLLGAAQSWLTVAGLSVGEVESRLAILASTLLTARS</sequence>
<dbReference type="RefSeq" id="WP_124841839.1">
    <property type="nucleotide sequence ID" value="NZ_RQZG01000001.1"/>
</dbReference>
<proteinExistence type="predicted"/>